<reference evidence="1 2" key="1">
    <citation type="journal article" date="2012" name="J. Bacteriol.">
        <title>Complete Genome Sequence of Desulfurococcus fermentans, a Hyperthermophilic Cellulolytic Crenarchaeon Isolated from a Freshwater Hot Spring in Kamchatka, Russia.</title>
        <authorList>
            <person name="Susanti D."/>
            <person name="Johnson E.F."/>
            <person name="Rodriguez J.R."/>
            <person name="Anderson I."/>
            <person name="Perevalova A.A."/>
            <person name="Kyrpides N."/>
            <person name="Lucas S."/>
            <person name="Han J."/>
            <person name="Lapidus A."/>
            <person name="Cheng J.F."/>
            <person name="Goodwin L."/>
            <person name="Pitluck S."/>
            <person name="Mavrommatis K."/>
            <person name="Peters L."/>
            <person name="Land M.L."/>
            <person name="Hauser L."/>
            <person name="Gopalan V."/>
            <person name="Chan P.P."/>
            <person name="Lowe T.M."/>
            <person name="Atomi H."/>
            <person name="Bonch-Osmolovskaya E.A."/>
            <person name="Woyke T."/>
            <person name="Mukhopadhyay B."/>
        </authorList>
    </citation>
    <scope>NUCLEOTIDE SEQUENCE [LARGE SCALE GENOMIC DNA]</scope>
    <source>
        <strain evidence="1 2">DSM 16532</strain>
    </source>
</reference>
<dbReference type="EMBL" id="CP003321">
    <property type="protein sequence ID" value="AFL66426.1"/>
    <property type="molecule type" value="Genomic_DNA"/>
</dbReference>
<keyword evidence="2" id="KW-1185">Reference proteome</keyword>
<protein>
    <submittedName>
        <fullName evidence="1">Uncharacterized protein</fullName>
    </submittedName>
</protein>
<sequence length="61" mass="6920">MLDKILYSKLIIKSLVTRKSLETNRVSVDLIKFAKINKVLYIFGSAQQEDTTFPRMAGAQS</sequence>
<dbReference type="HOGENOM" id="CLU_2911338_0_0_2"/>
<dbReference type="AlphaFoldDB" id="I3XR52"/>
<organism evidence="1 2">
    <name type="scientific">Desulfurococcus amylolyticus DSM 16532</name>
    <dbReference type="NCBI Taxonomy" id="768672"/>
    <lineage>
        <taxon>Archaea</taxon>
        <taxon>Thermoproteota</taxon>
        <taxon>Thermoprotei</taxon>
        <taxon>Desulfurococcales</taxon>
        <taxon>Desulfurococcaceae</taxon>
        <taxon>Desulfurococcus</taxon>
    </lineage>
</organism>
<name>I3XR52_DESAM</name>
<dbReference type="Proteomes" id="UP000006175">
    <property type="component" value="Chromosome"/>
</dbReference>
<proteinExistence type="predicted"/>
<accession>I3XR52</accession>
<evidence type="ECO:0000313" key="2">
    <source>
        <dbReference type="Proteomes" id="UP000006175"/>
    </source>
</evidence>
<evidence type="ECO:0000313" key="1">
    <source>
        <dbReference type="EMBL" id="AFL66426.1"/>
    </source>
</evidence>
<dbReference type="KEGG" id="dfd:Desfe_0522"/>
<gene>
    <name evidence="1" type="ORF">Desfe_0522</name>
</gene>